<dbReference type="EMBL" id="RCNU01000001">
    <property type="protein sequence ID" value="RWQ99263.1"/>
    <property type="molecule type" value="Genomic_DNA"/>
</dbReference>
<comment type="caution">
    <text evidence="7">The sequence shown here is derived from an EMBL/GenBank/DDBJ whole genome shotgun (WGS) entry which is preliminary data.</text>
</comment>
<keyword evidence="4 6" id="KW-0472">Membrane</keyword>
<feature type="transmembrane region" description="Helical" evidence="6">
    <location>
        <begin position="184"/>
        <end position="204"/>
    </location>
</feature>
<dbReference type="Pfam" id="PF04193">
    <property type="entry name" value="PQ-loop"/>
    <property type="match status" value="2"/>
</dbReference>
<dbReference type="GeneID" id="39598713"/>
<evidence type="ECO:0000313" key="8">
    <source>
        <dbReference type="Proteomes" id="UP000283841"/>
    </source>
</evidence>
<dbReference type="PANTHER" id="PTHR16201:SF11">
    <property type="entry name" value="PQ-LOOP REPEAT-CONTAINING PROTEIN"/>
    <property type="match status" value="1"/>
</dbReference>
<feature type="transmembrane region" description="Helical" evidence="6">
    <location>
        <begin position="157"/>
        <end position="178"/>
    </location>
</feature>
<proteinExistence type="predicted"/>
<evidence type="ECO:0000256" key="1">
    <source>
        <dbReference type="ARBA" id="ARBA00004141"/>
    </source>
</evidence>
<keyword evidence="3 6" id="KW-1133">Transmembrane helix</keyword>
<sequence length="310" mass="33850">MDPLPSRCAELASPSYTNFTISVVILVGILVSYLPQHYRIISLRSSFGISPYFVLLGTTSGTFAFANILVLPLSSQDVACCKAISGIACFAGLLGIFQAGAQWLCFFIILVLFVVYFPRATSATSPTHSAATDQREPTRRGKTSRLNAEPTYRTAQIVTFICIYHAIVVAIVSVVLSFTRPSALQAWADIMGILAAILASLQYFPQIYTTLRLRHVGSLSIPMMCIQTPGSFVWAASLAARYGMDGWSTWGLYIVTALLQGSLLFMAMYFEYISPKETRDDGEQTQTDAADGTHNHGTEPSEETPLLESP</sequence>
<dbReference type="Gene3D" id="1.20.1280.290">
    <property type="match status" value="1"/>
</dbReference>
<dbReference type="Proteomes" id="UP000283841">
    <property type="component" value="Unassembled WGS sequence"/>
</dbReference>
<feature type="compositionally biased region" description="Low complexity" evidence="5">
    <location>
        <begin position="123"/>
        <end position="132"/>
    </location>
</feature>
<feature type="transmembrane region" description="Helical" evidence="6">
    <location>
        <begin position="216"/>
        <end position="238"/>
    </location>
</feature>
<evidence type="ECO:0000256" key="5">
    <source>
        <dbReference type="SAM" id="MobiDB-lite"/>
    </source>
</evidence>
<evidence type="ECO:0000256" key="3">
    <source>
        <dbReference type="ARBA" id="ARBA00022989"/>
    </source>
</evidence>
<keyword evidence="8" id="KW-1185">Reference proteome</keyword>
<evidence type="ECO:0000256" key="2">
    <source>
        <dbReference type="ARBA" id="ARBA00022692"/>
    </source>
</evidence>
<reference evidence="7 8" key="1">
    <citation type="journal article" date="2018" name="Front. Microbiol.">
        <title>Genomic and genetic insights into a cosmopolitan fungus, Paecilomyces variotii (Eurotiales).</title>
        <authorList>
            <person name="Urquhart A.S."/>
            <person name="Mondo S.J."/>
            <person name="Makela M.R."/>
            <person name="Hane J.K."/>
            <person name="Wiebenga A."/>
            <person name="He G."/>
            <person name="Mihaltcheva S."/>
            <person name="Pangilinan J."/>
            <person name="Lipzen A."/>
            <person name="Barry K."/>
            <person name="de Vries R.P."/>
            <person name="Grigoriev I.V."/>
            <person name="Idnurm A."/>
        </authorList>
    </citation>
    <scope>NUCLEOTIDE SEQUENCE [LARGE SCALE GENOMIC DNA]</scope>
    <source>
        <strain evidence="7 8">CBS 101075</strain>
    </source>
</reference>
<feature type="transmembrane region" description="Helical" evidence="6">
    <location>
        <begin position="16"/>
        <end position="35"/>
    </location>
</feature>
<comment type="subcellular location">
    <subcellularLocation>
        <location evidence="1">Membrane</location>
        <topology evidence="1">Multi-pass membrane protein</topology>
    </subcellularLocation>
</comment>
<feature type="transmembrane region" description="Helical" evidence="6">
    <location>
        <begin position="250"/>
        <end position="270"/>
    </location>
</feature>
<name>A0A443I594_BYSSP</name>
<gene>
    <name evidence="7" type="ORF">C8Q69DRAFT_450489</name>
</gene>
<evidence type="ECO:0000313" key="7">
    <source>
        <dbReference type="EMBL" id="RWQ99263.1"/>
    </source>
</evidence>
<feature type="region of interest" description="Disordered" evidence="5">
    <location>
        <begin position="123"/>
        <end position="145"/>
    </location>
</feature>
<dbReference type="VEuPathDB" id="FungiDB:C8Q69DRAFT_450489"/>
<dbReference type="RefSeq" id="XP_028488908.1">
    <property type="nucleotide sequence ID" value="XM_028629436.1"/>
</dbReference>
<evidence type="ECO:0000256" key="4">
    <source>
        <dbReference type="ARBA" id="ARBA00023136"/>
    </source>
</evidence>
<accession>A0A443I594</accession>
<feature type="transmembrane region" description="Helical" evidence="6">
    <location>
        <begin position="83"/>
        <end position="116"/>
    </location>
</feature>
<protein>
    <recommendedName>
        <fullName evidence="9">PQ loop repeat protein</fullName>
    </recommendedName>
</protein>
<dbReference type="InterPro" id="IPR006603">
    <property type="entry name" value="PQ-loop_rpt"/>
</dbReference>
<dbReference type="SMART" id="SM00679">
    <property type="entry name" value="CTNS"/>
    <property type="match status" value="2"/>
</dbReference>
<dbReference type="GO" id="GO:0016020">
    <property type="term" value="C:membrane"/>
    <property type="evidence" value="ECO:0007669"/>
    <property type="project" value="UniProtKB-SubCell"/>
</dbReference>
<dbReference type="PANTHER" id="PTHR16201">
    <property type="entry name" value="SEVEN TRANSMEMBRANE PROTEIN 1-RELATED"/>
    <property type="match status" value="1"/>
</dbReference>
<organism evidence="7 8">
    <name type="scientific">Byssochlamys spectabilis</name>
    <name type="common">Paecilomyces variotii</name>
    <dbReference type="NCBI Taxonomy" id="264951"/>
    <lineage>
        <taxon>Eukaryota</taxon>
        <taxon>Fungi</taxon>
        <taxon>Dikarya</taxon>
        <taxon>Ascomycota</taxon>
        <taxon>Pezizomycotina</taxon>
        <taxon>Eurotiomycetes</taxon>
        <taxon>Eurotiomycetidae</taxon>
        <taxon>Eurotiales</taxon>
        <taxon>Thermoascaceae</taxon>
        <taxon>Paecilomyces</taxon>
    </lineage>
</organism>
<dbReference type="InterPro" id="IPR051415">
    <property type="entry name" value="LAAT-1"/>
</dbReference>
<evidence type="ECO:0008006" key="9">
    <source>
        <dbReference type="Google" id="ProtNLM"/>
    </source>
</evidence>
<feature type="transmembrane region" description="Helical" evidence="6">
    <location>
        <begin position="47"/>
        <end position="71"/>
    </location>
</feature>
<feature type="region of interest" description="Disordered" evidence="5">
    <location>
        <begin position="278"/>
        <end position="310"/>
    </location>
</feature>
<evidence type="ECO:0000256" key="6">
    <source>
        <dbReference type="SAM" id="Phobius"/>
    </source>
</evidence>
<dbReference type="AlphaFoldDB" id="A0A443I594"/>
<keyword evidence="2 6" id="KW-0812">Transmembrane</keyword>